<dbReference type="PANTHER" id="PTHR45766">
    <property type="entry name" value="DNA ANNEALING HELICASE AND ENDONUCLEASE ZRANB3 FAMILY MEMBER"/>
    <property type="match status" value="1"/>
</dbReference>
<dbReference type="Pfam" id="PF00176">
    <property type="entry name" value="SNF2-rel_dom"/>
    <property type="match status" value="1"/>
</dbReference>
<feature type="domain" description="Helicase C-terminal" evidence="3">
    <location>
        <begin position="548"/>
        <end position="715"/>
    </location>
</feature>
<dbReference type="KEGG" id="saqi:AXG55_00130"/>
<protein>
    <submittedName>
        <fullName evidence="4">Uncharacterized protein</fullName>
    </submittedName>
</protein>
<reference evidence="4 5" key="1">
    <citation type="submission" date="2016-10" db="EMBL/GenBank/DDBJ databases">
        <title>Silvanigrella aquatica sp. nov., isolated from a freshwater lake located in the Black Forest, Germany, description of Silvanigrellaceae fam. nov., Silvanigrellales ord. nov., reclassification of the order Bdellovibrionales in the class Oligoflexia, reclassification of the families Bacteriovoracaceae and Halobacteriovoraceae in the new order Bacteriovoracales ord. nov., and reclassification of the family Pseudobacteriovoracaceae in the order Oligoflexiales.</title>
        <authorList>
            <person name="Hahn M.W."/>
            <person name="Schmidt J."/>
            <person name="Koll U."/>
            <person name="Rohde M."/>
            <person name="Verbag S."/>
            <person name="Pitt A."/>
            <person name="Nakai R."/>
            <person name="Naganuma T."/>
            <person name="Lang E."/>
        </authorList>
    </citation>
    <scope>NUCLEOTIDE SEQUENCE [LARGE SCALE GENOMIC DNA]</scope>
    <source>
        <strain evidence="4 5">MWH-Nonnen-W8red</strain>
    </source>
</reference>
<dbReference type="RefSeq" id="WP_148696127.1">
    <property type="nucleotide sequence ID" value="NZ_CP017834.1"/>
</dbReference>
<dbReference type="PROSITE" id="PS51192">
    <property type="entry name" value="HELICASE_ATP_BIND_1"/>
    <property type="match status" value="1"/>
</dbReference>
<evidence type="ECO:0000313" key="4">
    <source>
        <dbReference type="EMBL" id="APJ02427.1"/>
    </source>
</evidence>
<dbReference type="InterPro" id="IPR049730">
    <property type="entry name" value="SNF2/RAD54-like_C"/>
</dbReference>
<dbReference type="Proteomes" id="UP000184731">
    <property type="component" value="Chromosome"/>
</dbReference>
<dbReference type="Gene3D" id="3.40.50.10810">
    <property type="entry name" value="Tandem AAA-ATPase domain"/>
    <property type="match status" value="1"/>
</dbReference>
<dbReference type="Pfam" id="PF00271">
    <property type="entry name" value="Helicase_C"/>
    <property type="match status" value="1"/>
</dbReference>
<organism evidence="4 5">
    <name type="scientific">Silvanigrella aquatica</name>
    <dbReference type="NCBI Taxonomy" id="1915309"/>
    <lineage>
        <taxon>Bacteria</taxon>
        <taxon>Pseudomonadati</taxon>
        <taxon>Bdellovibrionota</taxon>
        <taxon>Oligoflexia</taxon>
        <taxon>Silvanigrellales</taxon>
        <taxon>Silvanigrellaceae</taxon>
        <taxon>Silvanigrella</taxon>
    </lineage>
</organism>
<proteinExistence type="predicted"/>
<dbReference type="PANTHER" id="PTHR45766:SF6">
    <property type="entry name" value="SWI_SNF-RELATED MATRIX-ASSOCIATED ACTIN-DEPENDENT REGULATOR OF CHROMATIN SUBFAMILY A-LIKE PROTEIN 1"/>
    <property type="match status" value="1"/>
</dbReference>
<accession>A0A1L4CWV6</accession>
<dbReference type="GO" id="GO:0005524">
    <property type="term" value="F:ATP binding"/>
    <property type="evidence" value="ECO:0007669"/>
    <property type="project" value="InterPro"/>
</dbReference>
<dbReference type="GO" id="GO:0016787">
    <property type="term" value="F:hydrolase activity"/>
    <property type="evidence" value="ECO:0007669"/>
    <property type="project" value="UniProtKB-KW"/>
</dbReference>
<keyword evidence="1" id="KW-0378">Hydrolase</keyword>
<dbReference type="InterPro" id="IPR027417">
    <property type="entry name" value="P-loop_NTPase"/>
</dbReference>
<evidence type="ECO:0000259" key="2">
    <source>
        <dbReference type="PROSITE" id="PS51192"/>
    </source>
</evidence>
<dbReference type="STRING" id="1915309.AXG55_00130"/>
<dbReference type="Gene3D" id="3.40.50.300">
    <property type="entry name" value="P-loop containing nucleotide triphosphate hydrolases"/>
    <property type="match status" value="1"/>
</dbReference>
<dbReference type="SUPFAM" id="SSF52540">
    <property type="entry name" value="P-loop containing nucleoside triphosphate hydrolases"/>
    <property type="match status" value="2"/>
</dbReference>
<gene>
    <name evidence="4" type="ORF">AXG55_00130</name>
</gene>
<keyword evidence="5" id="KW-1185">Reference proteome</keyword>
<evidence type="ECO:0000256" key="1">
    <source>
        <dbReference type="ARBA" id="ARBA00022801"/>
    </source>
</evidence>
<dbReference type="InterPro" id="IPR014001">
    <property type="entry name" value="Helicase_ATP-bd"/>
</dbReference>
<sequence length="726" mass="82596">MGFKGNNKNTYRPKPPKGPIRLAFGIMNEQKNEIKPTVLEQPKFEKQEIVGTLILKNAKINLAPALQSKHLDRIVKNISKIYEEGRYLKTNTIVDLENGNFKITFNYNQNTIDRIKGLDRNERQWDPDSRTWKVFIGAFDDLFDILGKGFKITDEAYSALLEFVNGKYYANIAPNKLGKLILRESWFEEFDLSSEFLPSIGSEAMLDNSARSTNITAEQIQNLNVIKQQINKFPFKRKPYSHQITGMEFLLQNAACALLDEMGCGKSFQIASSVAMLLQNKSIDRCLIVAPKSLVRTWQEEVSLATSIPYTVIEGSPAQRAKLMNSHSPIFIIHYEGIRLEKEALSEWIQQGEGMVVFDESQRIKNLIAQTTVCAKFIRNAAKRCVIATGTPIANRPIDLFAQYFVMDNGNTFGSSFPAFKNTFCYIDIIEINQGRKKIKVEKFIGVRNGEELRKRIQATSLRRLKSEVLDLPPIIYKDYSIELKAEQKTIYAKMRDSVRSEIENMSPEEYSMQANNIVVRLLRLSQIASNPKLIDPKYTGPNAKLSELDDILNDIFSDDTKKIILWSHFVGNVNSLQEMYAENWGAVAHTGEMSIEERSQSVEQFQNNPECRLFIATPQSAKEGLTLLPKDGKMQADTMIYMDLNFDAGSYIQSQARFHRIGQTSEKCLVIHLVGLETVDEYIKKSLIDKTQTAAQILDNASEDQLNQMIGDKFTLSREEVLNIL</sequence>
<feature type="domain" description="Helicase ATP-binding" evidence="2">
    <location>
        <begin position="247"/>
        <end position="410"/>
    </location>
</feature>
<evidence type="ECO:0000313" key="5">
    <source>
        <dbReference type="Proteomes" id="UP000184731"/>
    </source>
</evidence>
<dbReference type="InterPro" id="IPR038718">
    <property type="entry name" value="SNF2-like_sf"/>
</dbReference>
<dbReference type="GO" id="GO:0031297">
    <property type="term" value="P:replication fork processing"/>
    <property type="evidence" value="ECO:0007669"/>
    <property type="project" value="TreeGrafter"/>
</dbReference>
<name>A0A1L4CWV6_9BACT</name>
<dbReference type="EMBL" id="CP017834">
    <property type="protein sequence ID" value="APJ02427.1"/>
    <property type="molecule type" value="Genomic_DNA"/>
</dbReference>
<dbReference type="OrthoDB" id="9814088at2"/>
<dbReference type="InterPro" id="IPR000330">
    <property type="entry name" value="SNF2_N"/>
</dbReference>
<dbReference type="InterPro" id="IPR001650">
    <property type="entry name" value="Helicase_C-like"/>
</dbReference>
<dbReference type="AlphaFoldDB" id="A0A1L4CWV6"/>
<dbReference type="SMART" id="SM00487">
    <property type="entry name" value="DEXDc"/>
    <property type="match status" value="1"/>
</dbReference>
<evidence type="ECO:0000259" key="3">
    <source>
        <dbReference type="PROSITE" id="PS51194"/>
    </source>
</evidence>
<dbReference type="CDD" id="cd18793">
    <property type="entry name" value="SF2_C_SNF"/>
    <property type="match status" value="1"/>
</dbReference>
<dbReference type="GO" id="GO:0006281">
    <property type="term" value="P:DNA repair"/>
    <property type="evidence" value="ECO:0007669"/>
    <property type="project" value="TreeGrafter"/>
</dbReference>
<dbReference type="PROSITE" id="PS51194">
    <property type="entry name" value="HELICASE_CTER"/>
    <property type="match status" value="1"/>
</dbReference>